<feature type="transmembrane region" description="Helical" evidence="1">
    <location>
        <begin position="12"/>
        <end position="30"/>
    </location>
</feature>
<feature type="transmembrane region" description="Helical" evidence="1">
    <location>
        <begin position="36"/>
        <end position="54"/>
    </location>
</feature>
<reference evidence="2" key="1">
    <citation type="submission" date="2021-02" db="EMBL/GenBank/DDBJ databases">
        <authorList>
            <person name="Dougan E. K."/>
            <person name="Rhodes N."/>
            <person name="Thang M."/>
            <person name="Chan C."/>
        </authorList>
    </citation>
    <scope>NUCLEOTIDE SEQUENCE</scope>
</reference>
<evidence type="ECO:0000313" key="2">
    <source>
        <dbReference type="EMBL" id="CAE7218074.1"/>
    </source>
</evidence>
<proteinExistence type="predicted"/>
<accession>A0A812K0G4</accession>
<keyword evidence="1" id="KW-0812">Transmembrane</keyword>
<dbReference type="OrthoDB" id="354346at2759"/>
<keyword evidence="3" id="KW-1185">Reference proteome</keyword>
<organism evidence="2 3">
    <name type="scientific">Symbiodinium natans</name>
    <dbReference type="NCBI Taxonomy" id="878477"/>
    <lineage>
        <taxon>Eukaryota</taxon>
        <taxon>Sar</taxon>
        <taxon>Alveolata</taxon>
        <taxon>Dinophyceae</taxon>
        <taxon>Suessiales</taxon>
        <taxon>Symbiodiniaceae</taxon>
        <taxon>Symbiodinium</taxon>
    </lineage>
</organism>
<gene>
    <name evidence="2" type="ORF">SNAT2548_LOCUS7824</name>
</gene>
<dbReference type="EMBL" id="CAJNDS010000557">
    <property type="protein sequence ID" value="CAE7218074.1"/>
    <property type="molecule type" value="Genomic_DNA"/>
</dbReference>
<protein>
    <submittedName>
        <fullName evidence="2">Uncharacterized protein</fullName>
    </submittedName>
</protein>
<dbReference type="AlphaFoldDB" id="A0A812K0G4"/>
<evidence type="ECO:0000313" key="3">
    <source>
        <dbReference type="Proteomes" id="UP000604046"/>
    </source>
</evidence>
<dbReference type="Proteomes" id="UP000604046">
    <property type="component" value="Unassembled WGS sequence"/>
</dbReference>
<evidence type="ECO:0000256" key="1">
    <source>
        <dbReference type="SAM" id="Phobius"/>
    </source>
</evidence>
<comment type="caution">
    <text evidence="2">The sequence shown here is derived from an EMBL/GenBank/DDBJ whole genome shotgun (WGS) entry which is preliminary data.</text>
</comment>
<name>A0A812K0G4_9DINO</name>
<keyword evidence="1" id="KW-1133">Transmembrane helix</keyword>
<sequence>MMTITAYPFRFFPSCVFLLGTLFIMSVEYWRIFPGLYLLPTYGDLWYFFCFNLLRQFYSFQEEKLFRTQHAAGCAVEKVMTRVHSILDTMMPKQVVKEIAENPDVPLPSHKYRMATIGVL</sequence>
<keyword evidence="1" id="KW-0472">Membrane</keyword>